<name>A0A2T9YJ26_9FUNG</name>
<protein>
    <submittedName>
        <fullName evidence="1">Uncharacterized protein</fullName>
    </submittedName>
</protein>
<keyword evidence="2" id="KW-1185">Reference proteome</keyword>
<accession>A0A2T9YJ26</accession>
<proteinExistence type="predicted"/>
<reference evidence="1 2" key="1">
    <citation type="journal article" date="2018" name="MBio">
        <title>Comparative Genomics Reveals the Core Gene Toolbox for the Fungus-Insect Symbiosis.</title>
        <authorList>
            <person name="Wang Y."/>
            <person name="Stata M."/>
            <person name="Wang W."/>
            <person name="Stajich J.E."/>
            <person name="White M.M."/>
            <person name="Moncalvo J.M."/>
        </authorList>
    </citation>
    <scope>NUCLEOTIDE SEQUENCE [LARGE SCALE GENOMIC DNA]</scope>
    <source>
        <strain evidence="1 2">AUS-77-4</strain>
    </source>
</reference>
<dbReference type="AlphaFoldDB" id="A0A2T9YJ26"/>
<evidence type="ECO:0000313" key="2">
    <source>
        <dbReference type="Proteomes" id="UP000245699"/>
    </source>
</evidence>
<dbReference type="OrthoDB" id="9974479at2759"/>
<evidence type="ECO:0000313" key="1">
    <source>
        <dbReference type="EMBL" id="PVU92333.1"/>
    </source>
</evidence>
<dbReference type="EMBL" id="MBFT01000373">
    <property type="protein sequence ID" value="PVU92333.1"/>
    <property type="molecule type" value="Genomic_DNA"/>
</dbReference>
<organism evidence="1 2">
    <name type="scientific">Furculomyces boomerangus</name>
    <dbReference type="NCBI Taxonomy" id="61424"/>
    <lineage>
        <taxon>Eukaryota</taxon>
        <taxon>Fungi</taxon>
        <taxon>Fungi incertae sedis</taxon>
        <taxon>Zoopagomycota</taxon>
        <taxon>Kickxellomycotina</taxon>
        <taxon>Harpellomycetes</taxon>
        <taxon>Harpellales</taxon>
        <taxon>Harpellaceae</taxon>
        <taxon>Furculomyces</taxon>
    </lineage>
</organism>
<sequence length="136" mass="15461">MPSYSDNRNVLYSKENGAHNHRNPKIALNVELKNKCSKIINENLFQSVGEKTNASKILLNSKEETSESIQEIPSYNSIKSSVYRMRSKILSSPPKTLTDININEEFRNFSDGRTFVLSDKLLTDGFITFGVPEFIK</sequence>
<gene>
    <name evidence="1" type="ORF">BB559_003755</name>
</gene>
<dbReference type="Proteomes" id="UP000245699">
    <property type="component" value="Unassembled WGS sequence"/>
</dbReference>
<comment type="caution">
    <text evidence="1">The sequence shown here is derived from an EMBL/GenBank/DDBJ whole genome shotgun (WGS) entry which is preliminary data.</text>
</comment>